<dbReference type="RefSeq" id="WP_205127842.1">
    <property type="nucleotide sequence ID" value="NZ_CAWOLW010000499.1"/>
</dbReference>
<dbReference type="AlphaFoldDB" id="A0A3N6QV59"/>
<sequence>EFMIVLTNDAITLPPVRLRNLKLDFFNPNVGRAPGDLFEPDAGEEHVHAFQDNDCECTQPDFSDRVAWNCPDGNTFSGSGSPVMTEVTHMIVHHSADLIRVAIGEQRFWRSGICIRILMAGMTSVTTG</sequence>
<accession>A0A3N6QV59</accession>
<protein>
    <submittedName>
        <fullName evidence="1">Uncharacterized protein</fullName>
    </submittedName>
</protein>
<gene>
    <name evidence="1" type="ORF">D5R40_33845</name>
</gene>
<evidence type="ECO:0000313" key="1">
    <source>
        <dbReference type="EMBL" id="RQH16676.1"/>
    </source>
</evidence>
<proteinExistence type="predicted"/>
<reference evidence="1 2" key="1">
    <citation type="journal article" date="2018" name="ACS Chem. Biol.">
        <title>Ketoreductase domain dysfunction expands chemodiversity: malyngamide biosynthesis in the cyanobacterium Okeania hirsuta.</title>
        <authorList>
            <person name="Moss N.A."/>
            <person name="Leao T."/>
            <person name="Rankin M."/>
            <person name="McCullough T.M."/>
            <person name="Qu P."/>
            <person name="Korobeynikov A."/>
            <person name="Smith J.L."/>
            <person name="Gerwick L."/>
            <person name="Gerwick W.H."/>
        </authorList>
    </citation>
    <scope>NUCLEOTIDE SEQUENCE [LARGE SCALE GENOMIC DNA]</scope>
    <source>
        <strain evidence="1 2">PAB10Feb10-1</strain>
    </source>
</reference>
<feature type="non-terminal residue" evidence="1">
    <location>
        <position position="1"/>
    </location>
</feature>
<evidence type="ECO:0000313" key="2">
    <source>
        <dbReference type="Proteomes" id="UP000269154"/>
    </source>
</evidence>
<dbReference type="EMBL" id="RCBY01000548">
    <property type="protein sequence ID" value="RQH16676.1"/>
    <property type="molecule type" value="Genomic_DNA"/>
</dbReference>
<name>A0A3N6QV59_9CYAN</name>
<organism evidence="1 2">
    <name type="scientific">Okeania hirsuta</name>
    <dbReference type="NCBI Taxonomy" id="1458930"/>
    <lineage>
        <taxon>Bacteria</taxon>
        <taxon>Bacillati</taxon>
        <taxon>Cyanobacteriota</taxon>
        <taxon>Cyanophyceae</taxon>
        <taxon>Oscillatoriophycideae</taxon>
        <taxon>Oscillatoriales</taxon>
        <taxon>Microcoleaceae</taxon>
        <taxon>Okeania</taxon>
    </lineage>
</organism>
<keyword evidence="2" id="KW-1185">Reference proteome</keyword>
<comment type="caution">
    <text evidence="1">The sequence shown here is derived from an EMBL/GenBank/DDBJ whole genome shotgun (WGS) entry which is preliminary data.</text>
</comment>
<dbReference type="Proteomes" id="UP000269154">
    <property type="component" value="Unassembled WGS sequence"/>
</dbReference>